<gene>
    <name evidence="1" type="ORF">A8135_13635</name>
</gene>
<dbReference type="EMBL" id="LYOZ01000028">
    <property type="protein sequence ID" value="OCH97646.1"/>
    <property type="molecule type" value="Genomic_DNA"/>
</dbReference>
<organism evidence="1 2">
    <name type="scientific">Legionella jamestowniensis</name>
    <dbReference type="NCBI Taxonomy" id="455"/>
    <lineage>
        <taxon>Bacteria</taxon>
        <taxon>Pseudomonadati</taxon>
        <taxon>Pseudomonadota</taxon>
        <taxon>Gammaproteobacteria</taxon>
        <taxon>Legionellales</taxon>
        <taxon>Legionellaceae</taxon>
        <taxon>Legionella</taxon>
    </lineage>
</organism>
<dbReference type="Proteomes" id="UP000093336">
    <property type="component" value="Unassembled WGS sequence"/>
</dbReference>
<proteinExistence type="predicted"/>
<reference evidence="1 2" key="1">
    <citation type="submission" date="2016-05" db="EMBL/GenBank/DDBJ databases">
        <authorList>
            <person name="Prochazka B."/>
            <person name="Indra A."/>
            <person name="Hasenberger P."/>
            <person name="Blaschitz M."/>
            <person name="Wagner L."/>
            <person name="Wewalka G."/>
            <person name="Sorschag S."/>
            <person name="Schmid D."/>
            <person name="Ruppitsch W."/>
        </authorList>
    </citation>
    <scope>NUCLEOTIDE SEQUENCE [LARGE SCALE GENOMIC DNA]</scope>
    <source>
        <strain evidence="1 2">974010_12</strain>
    </source>
</reference>
<name>A0ABX2XTR9_9GAMM</name>
<evidence type="ECO:0000313" key="1">
    <source>
        <dbReference type="EMBL" id="OCH97646.1"/>
    </source>
</evidence>
<sequence length="72" mass="8830">MIFIFYRFFNPLCTELSTHFGDKLIEICHEKDLFYRRLEDRAGLYSHKKGEIIHKIKIENRIVDEPLYRKKI</sequence>
<comment type="caution">
    <text evidence="1">The sequence shown here is derived from an EMBL/GenBank/DDBJ whole genome shotgun (WGS) entry which is preliminary data.</text>
</comment>
<keyword evidence="2" id="KW-1185">Reference proteome</keyword>
<protein>
    <submittedName>
        <fullName evidence="1">Uncharacterized protein</fullName>
    </submittedName>
</protein>
<accession>A0ABX2XTR9</accession>
<evidence type="ECO:0000313" key="2">
    <source>
        <dbReference type="Proteomes" id="UP000093336"/>
    </source>
</evidence>